<proteinExistence type="predicted"/>
<reference evidence="2" key="1">
    <citation type="submission" date="2023-07" db="EMBL/GenBank/DDBJ databases">
        <title>High risk of intestinal colonization with ESBL-producing Escherichia coli among soldiers of military contingents in specific geographic regions.</title>
        <authorList>
            <person name="Literacka E."/>
        </authorList>
    </citation>
    <scope>NUCLEOTIDE SEQUENCE</scope>
    <source>
        <strain evidence="2">33</strain>
    </source>
</reference>
<evidence type="ECO:0000259" key="1">
    <source>
        <dbReference type="PROSITE" id="PS50883"/>
    </source>
</evidence>
<accession>A0AAW7VJP6</accession>
<comment type="caution">
    <text evidence="2">The sequence shown here is derived from an EMBL/GenBank/DDBJ whole genome shotgun (WGS) entry which is preliminary data.</text>
</comment>
<dbReference type="PROSITE" id="PS50883">
    <property type="entry name" value="EAL"/>
    <property type="match status" value="1"/>
</dbReference>
<protein>
    <submittedName>
        <fullName evidence="2">EAL domain-containing protein</fullName>
    </submittedName>
</protein>
<dbReference type="Pfam" id="PF00563">
    <property type="entry name" value="EAL"/>
    <property type="match status" value="1"/>
</dbReference>
<dbReference type="Proteomes" id="UP001174465">
    <property type="component" value="Unassembled WGS sequence"/>
</dbReference>
<gene>
    <name evidence="2" type="ORF">Q2V64_25975</name>
</gene>
<dbReference type="PANTHER" id="PTHR33121">
    <property type="entry name" value="CYCLIC DI-GMP PHOSPHODIESTERASE PDEF"/>
    <property type="match status" value="1"/>
</dbReference>
<dbReference type="InterPro" id="IPR050706">
    <property type="entry name" value="Cyclic-di-GMP_PDE-like"/>
</dbReference>
<dbReference type="PANTHER" id="PTHR33121:SF80">
    <property type="entry name" value="CYCLIC DI-GMP PHOSPHODIESTERASE PDEL"/>
    <property type="match status" value="1"/>
</dbReference>
<dbReference type="RefSeq" id="WP_032252872.1">
    <property type="nucleotide sequence ID" value="NZ_BHWO01000188.1"/>
</dbReference>
<dbReference type="SMART" id="SM00052">
    <property type="entry name" value="EAL"/>
    <property type="match status" value="1"/>
</dbReference>
<feature type="domain" description="EAL" evidence="1">
    <location>
        <begin position="4"/>
        <end position="255"/>
    </location>
</feature>
<dbReference type="AlphaFoldDB" id="A0AAW7VJP6"/>
<dbReference type="SUPFAM" id="SSF141868">
    <property type="entry name" value="EAL domain-like"/>
    <property type="match status" value="1"/>
</dbReference>
<name>A0AAW7VJP6_ECOLX</name>
<dbReference type="EMBL" id="JAUKZB010000037">
    <property type="protein sequence ID" value="MDO2733104.1"/>
    <property type="molecule type" value="Genomic_DNA"/>
</dbReference>
<dbReference type="InterPro" id="IPR001633">
    <property type="entry name" value="EAL_dom"/>
</dbReference>
<sequence length="258" mass="28676">MDSDFVSADRLMRALINGEFEPNLQPVVSASDFTVSGAELLVRWHMPAGEIIPLAYFINRIESAELLLPLTEKILNRAVAGLSEIKAMLPSDFRLAVNVTPALLAEREFTQMCLALAGHDITHLVLELTEQQPFNMDRQTEEKLSRLCDAGVVFALDDFGTGCSVLSYLKHFPVSYIKMDRSFTQDILSEKTSRHIVESVVGLAGKLGIDTVAEGVETQAQVNCLCSMGVDYLQGFYFGRPEKVDTFCCEYRLVTPEK</sequence>
<evidence type="ECO:0000313" key="2">
    <source>
        <dbReference type="EMBL" id="MDO2733104.1"/>
    </source>
</evidence>
<dbReference type="InterPro" id="IPR035919">
    <property type="entry name" value="EAL_sf"/>
</dbReference>
<organism evidence="2 3">
    <name type="scientific">Escherichia coli</name>
    <dbReference type="NCBI Taxonomy" id="562"/>
    <lineage>
        <taxon>Bacteria</taxon>
        <taxon>Pseudomonadati</taxon>
        <taxon>Pseudomonadota</taxon>
        <taxon>Gammaproteobacteria</taxon>
        <taxon>Enterobacterales</taxon>
        <taxon>Enterobacteriaceae</taxon>
        <taxon>Escherichia</taxon>
    </lineage>
</organism>
<evidence type="ECO:0000313" key="3">
    <source>
        <dbReference type="Proteomes" id="UP001174465"/>
    </source>
</evidence>
<dbReference type="CDD" id="cd01948">
    <property type="entry name" value="EAL"/>
    <property type="match status" value="1"/>
</dbReference>
<dbReference type="Gene3D" id="3.20.20.450">
    <property type="entry name" value="EAL domain"/>
    <property type="match status" value="1"/>
</dbReference>
<dbReference type="GO" id="GO:0071111">
    <property type="term" value="F:cyclic-guanylate-specific phosphodiesterase activity"/>
    <property type="evidence" value="ECO:0007669"/>
    <property type="project" value="InterPro"/>
</dbReference>